<gene>
    <name evidence="2" type="ORF">ERS852425_03080</name>
</gene>
<dbReference type="Gene3D" id="3.30.420.40">
    <property type="match status" value="2"/>
</dbReference>
<sequence length="387" mass="43819">MINTIDFKTKTLYIPRKNVGVKKAWGIAIDIGYSSVKVFCENAAACIPSFAKKLEGPLLSIGSVSKTRILYEDLETGESWIVGEMAQEMADEHDSESELYGRKRYFSPMFKVITRCGLAMGMFDNQYGGPSGRSIKIQTGLPPKYMTDKEDLVESMSGKHHFRMKVGEDPWKEFDFQITKQDIAIMPQPMGTLFSVSFDRNGRQVPEAKKLWSSNLIIFDPGFGTCDTFYIKNQTIEDQSTFNELSMKEILNKTRKKIQEQYNEDIPIASMQSNLKTGNIRIKSRKNGRPISKDVPFANLLEESCNEVCNEALDKLCSVYNALFNCDYLIPTGGLSAVWKPDIIQYFSGLETLKIIPGTQNDNLPSIFNNVRGYYMNLIGTLRQMGY</sequence>
<protein>
    <submittedName>
        <fullName evidence="2">Plasmid segregation protein ParM</fullName>
    </submittedName>
</protein>
<dbReference type="InterPro" id="IPR043129">
    <property type="entry name" value="ATPase_NBD"/>
</dbReference>
<dbReference type="RefSeq" id="WP_044922596.1">
    <property type="nucleotide sequence ID" value="NZ_CYXT01000033.1"/>
</dbReference>
<evidence type="ECO:0000259" key="1">
    <source>
        <dbReference type="Pfam" id="PF17989"/>
    </source>
</evidence>
<dbReference type="SUPFAM" id="SSF53067">
    <property type="entry name" value="Actin-like ATPase domain"/>
    <property type="match status" value="2"/>
</dbReference>
<dbReference type="InterPro" id="IPR040607">
    <property type="entry name" value="ALP_N"/>
</dbReference>
<name>A0A173UPY5_ANAHA</name>
<evidence type="ECO:0000313" key="3">
    <source>
        <dbReference type="Proteomes" id="UP000095598"/>
    </source>
</evidence>
<dbReference type="AlphaFoldDB" id="A0A173UPY5"/>
<feature type="domain" description="Actin-like protein N-terminal" evidence="1">
    <location>
        <begin position="28"/>
        <end position="191"/>
    </location>
</feature>
<accession>A0A173UPY5</accession>
<evidence type="ECO:0000313" key="2">
    <source>
        <dbReference type="EMBL" id="CUN17081.1"/>
    </source>
</evidence>
<dbReference type="EMBL" id="CYXT01000033">
    <property type="protein sequence ID" value="CUN17081.1"/>
    <property type="molecule type" value="Genomic_DNA"/>
</dbReference>
<organism evidence="2 3">
    <name type="scientific">Anaerostipes hadrus</name>
    <dbReference type="NCBI Taxonomy" id="649756"/>
    <lineage>
        <taxon>Bacteria</taxon>
        <taxon>Bacillati</taxon>
        <taxon>Bacillota</taxon>
        <taxon>Clostridia</taxon>
        <taxon>Lachnospirales</taxon>
        <taxon>Lachnospiraceae</taxon>
        <taxon>Anaerostipes</taxon>
    </lineage>
</organism>
<proteinExistence type="predicted"/>
<reference evidence="2 3" key="1">
    <citation type="submission" date="2015-09" db="EMBL/GenBank/DDBJ databases">
        <authorList>
            <consortium name="Pathogen Informatics"/>
        </authorList>
    </citation>
    <scope>NUCLEOTIDE SEQUENCE [LARGE SCALE GENOMIC DNA]</scope>
    <source>
        <strain evidence="2 3">2789STDY5608868</strain>
    </source>
</reference>
<dbReference type="Proteomes" id="UP000095598">
    <property type="component" value="Unassembled WGS sequence"/>
</dbReference>
<dbReference type="Pfam" id="PF17989">
    <property type="entry name" value="ALP_N"/>
    <property type="match status" value="1"/>
</dbReference>